<protein>
    <submittedName>
        <fullName evidence="1">Uncharacterized protein</fullName>
    </submittedName>
</protein>
<keyword evidence="2" id="KW-1185">Reference proteome</keyword>
<name>A0AAV0XRN2_9HEMI</name>
<dbReference type="Proteomes" id="UP001160148">
    <property type="component" value="Unassembled WGS sequence"/>
</dbReference>
<gene>
    <name evidence="1" type="ORF">MEUPH1_LOCUS24269</name>
</gene>
<dbReference type="InterPro" id="IPR021109">
    <property type="entry name" value="Peptidase_aspartic_dom_sf"/>
</dbReference>
<accession>A0AAV0XRN2</accession>
<dbReference type="AlphaFoldDB" id="A0AAV0XRN2"/>
<organism evidence="1 2">
    <name type="scientific">Macrosiphum euphorbiae</name>
    <name type="common">potato aphid</name>
    <dbReference type="NCBI Taxonomy" id="13131"/>
    <lineage>
        <taxon>Eukaryota</taxon>
        <taxon>Metazoa</taxon>
        <taxon>Ecdysozoa</taxon>
        <taxon>Arthropoda</taxon>
        <taxon>Hexapoda</taxon>
        <taxon>Insecta</taxon>
        <taxon>Pterygota</taxon>
        <taxon>Neoptera</taxon>
        <taxon>Paraneoptera</taxon>
        <taxon>Hemiptera</taxon>
        <taxon>Sternorrhyncha</taxon>
        <taxon>Aphidomorpha</taxon>
        <taxon>Aphidoidea</taxon>
        <taxon>Aphididae</taxon>
        <taxon>Macrosiphini</taxon>
        <taxon>Macrosiphum</taxon>
    </lineage>
</organism>
<dbReference type="EMBL" id="CARXXK010000228">
    <property type="protein sequence ID" value="CAI6370107.1"/>
    <property type="molecule type" value="Genomic_DNA"/>
</dbReference>
<reference evidence="1 2" key="1">
    <citation type="submission" date="2023-01" db="EMBL/GenBank/DDBJ databases">
        <authorList>
            <person name="Whitehead M."/>
        </authorList>
    </citation>
    <scope>NUCLEOTIDE SEQUENCE [LARGE SCALE GENOMIC DNA]</scope>
</reference>
<evidence type="ECO:0000313" key="2">
    <source>
        <dbReference type="Proteomes" id="UP001160148"/>
    </source>
</evidence>
<sequence length="134" mass="14531">MLHLNQKPSINEHVVNTDKGEQIATTSTTAHVANETDNVLLGTAVVEVFGLNGEKTYARALLDSGSTNHFICSELVNSLQLNKHKTNHIVYGIGNSKQNVTATVSLRNKSGVSDYEINTQLLIVPKITGDFQKG</sequence>
<comment type="caution">
    <text evidence="1">The sequence shown here is derived from an EMBL/GenBank/DDBJ whole genome shotgun (WGS) entry which is preliminary data.</text>
</comment>
<evidence type="ECO:0000313" key="1">
    <source>
        <dbReference type="EMBL" id="CAI6370107.1"/>
    </source>
</evidence>
<dbReference type="Gene3D" id="2.40.70.10">
    <property type="entry name" value="Acid Proteases"/>
    <property type="match status" value="1"/>
</dbReference>
<proteinExistence type="predicted"/>